<dbReference type="PANTHER" id="PTHR43637:SF1">
    <property type="entry name" value="UPF0273 PROTEIN TM_0370"/>
    <property type="match status" value="1"/>
</dbReference>
<dbReference type="Gene3D" id="3.40.50.300">
    <property type="entry name" value="P-loop containing nucleotide triphosphate hydrolases"/>
    <property type="match status" value="1"/>
</dbReference>
<keyword evidence="1" id="KW-0547">Nucleotide-binding</keyword>
<dbReference type="InterPro" id="IPR027417">
    <property type="entry name" value="P-loop_NTPase"/>
</dbReference>
<dbReference type="PROSITE" id="PS51146">
    <property type="entry name" value="KAIC"/>
    <property type="match status" value="1"/>
</dbReference>
<feature type="compositionally biased region" description="Acidic residues" evidence="3">
    <location>
        <begin position="64"/>
        <end position="83"/>
    </location>
</feature>
<keyword evidence="2" id="KW-0067">ATP-binding</keyword>
<reference evidence="5 6" key="1">
    <citation type="journal article" date="2019" name="Int. J. Syst. Evol. Microbiol.">
        <title>The Global Catalogue of Microorganisms (GCM) 10K type strain sequencing project: providing services to taxonomists for standard genome sequencing and annotation.</title>
        <authorList>
            <consortium name="The Broad Institute Genomics Platform"/>
            <consortium name="The Broad Institute Genome Sequencing Center for Infectious Disease"/>
            <person name="Wu L."/>
            <person name="Ma J."/>
        </authorList>
    </citation>
    <scope>NUCLEOTIDE SEQUENCE [LARGE SCALE GENOMIC DNA]</scope>
    <source>
        <strain evidence="5 6">SYNS20</strain>
    </source>
</reference>
<dbReference type="InterPro" id="IPR010624">
    <property type="entry name" value="KaiC_dom"/>
</dbReference>
<evidence type="ECO:0000256" key="3">
    <source>
        <dbReference type="SAM" id="MobiDB-lite"/>
    </source>
</evidence>
<dbReference type="EMBL" id="JBHSWX010000012">
    <property type="protein sequence ID" value="MFC6787685.1"/>
    <property type="molecule type" value="Genomic_DNA"/>
</dbReference>
<keyword evidence="6" id="KW-1185">Reference proteome</keyword>
<feature type="compositionally biased region" description="Gly residues" evidence="3">
    <location>
        <begin position="194"/>
        <end position="233"/>
    </location>
</feature>
<feature type="compositionally biased region" description="Low complexity" evidence="3">
    <location>
        <begin position="51"/>
        <end position="63"/>
    </location>
</feature>
<name>A0ABD5TJG5_9EURY</name>
<evidence type="ECO:0000256" key="1">
    <source>
        <dbReference type="ARBA" id="ARBA00022741"/>
    </source>
</evidence>
<evidence type="ECO:0000259" key="4">
    <source>
        <dbReference type="PROSITE" id="PS51146"/>
    </source>
</evidence>
<evidence type="ECO:0000313" key="5">
    <source>
        <dbReference type="EMBL" id="MFC6787685.1"/>
    </source>
</evidence>
<feature type="compositionally biased region" description="Low complexity" evidence="3">
    <location>
        <begin position="142"/>
        <end position="157"/>
    </location>
</feature>
<feature type="compositionally biased region" description="Basic and acidic residues" evidence="3">
    <location>
        <begin position="30"/>
        <end position="49"/>
    </location>
</feature>
<dbReference type="SUPFAM" id="SSF52540">
    <property type="entry name" value="P-loop containing nucleoside triphosphate hydrolases"/>
    <property type="match status" value="1"/>
</dbReference>
<dbReference type="Proteomes" id="UP001596443">
    <property type="component" value="Unassembled WGS sequence"/>
</dbReference>
<gene>
    <name evidence="5" type="ORF">ACFQFD_17255</name>
</gene>
<feature type="compositionally biased region" description="Acidic residues" evidence="3">
    <location>
        <begin position="15"/>
        <end position="29"/>
    </location>
</feature>
<proteinExistence type="predicted"/>
<dbReference type="RefSeq" id="WP_284061832.1">
    <property type="nucleotide sequence ID" value="NZ_CP126158.1"/>
</dbReference>
<protein>
    <submittedName>
        <fullName evidence="5">KaiC domain-containing protein</fullName>
    </submittedName>
</protein>
<organism evidence="5 6">
    <name type="scientific">Halobaculum halobium</name>
    <dbReference type="NCBI Taxonomy" id="3032281"/>
    <lineage>
        <taxon>Archaea</taxon>
        <taxon>Methanobacteriati</taxon>
        <taxon>Methanobacteriota</taxon>
        <taxon>Stenosarchaea group</taxon>
        <taxon>Halobacteria</taxon>
        <taxon>Halobacteriales</taxon>
        <taxon>Haloferacaceae</taxon>
        <taxon>Halobaculum</taxon>
    </lineage>
</organism>
<dbReference type="GeneID" id="81210821"/>
<dbReference type="Pfam" id="PF06745">
    <property type="entry name" value="ATPase"/>
    <property type="match status" value="1"/>
</dbReference>
<evidence type="ECO:0000256" key="2">
    <source>
        <dbReference type="ARBA" id="ARBA00022840"/>
    </source>
</evidence>
<feature type="region of interest" description="Disordered" evidence="3">
    <location>
        <begin position="1"/>
        <end position="237"/>
    </location>
</feature>
<dbReference type="InterPro" id="IPR014774">
    <property type="entry name" value="KaiC-like_dom"/>
</dbReference>
<dbReference type="CDD" id="cd01124">
    <property type="entry name" value="KaiC-like"/>
    <property type="match status" value="1"/>
</dbReference>
<dbReference type="GO" id="GO:0005524">
    <property type="term" value="F:ATP binding"/>
    <property type="evidence" value="ECO:0007669"/>
    <property type="project" value="UniProtKB-KW"/>
</dbReference>
<dbReference type="InterPro" id="IPR022420">
    <property type="entry name" value="Circ_KaiC_arc"/>
</dbReference>
<accession>A0ABD5TJG5</accession>
<dbReference type="PANTHER" id="PTHR43637">
    <property type="entry name" value="UPF0273 PROTEIN TM_0370"/>
    <property type="match status" value="1"/>
</dbReference>
<feature type="compositionally biased region" description="Low complexity" evidence="3">
    <location>
        <begin position="183"/>
        <end position="193"/>
    </location>
</feature>
<dbReference type="AlphaFoldDB" id="A0ABD5TJG5"/>
<sequence length="474" mass="50644">MSDDDDWYERALREADEDGEEPESDDERASDERADGDHADDDRTSREEEPAGAGDDAASGDPPFEADVDPAEGEFDDDFDDLDGGSFDAAFGDDFEPRRVETAEPDSAGDPEFGGTDASGERDEDAEGQDVRPDQSTGETGAGSSADPDSADGSTDPFGGVSDDAADPAGTGGDDPMDDPFGDDFGAAMQNAPGSGGQDGGGPGGAGGDEFGGGFGDFGGGGFGGGGIAGGGPDFDEEEFESDIKRIDIGIEGLDEMILGGVPERSLMAVVGSAGTGKTTFGLQFLTEALKNDGDAVYITLEESRERILSTAEEKGWEYRRYAEEDRLAVISMDPIEMANSLDSIRDDISRLVTEFGADRLVLDSVSLLEMMYDHPSKRRSEVFDFTRSLKQAGVTTMLTSEASEDNPYASRHGIVEYLTDAVFVLQYVRPSDFRETRLAVEIQKIRDANHSRETKPYEIMNDGISVYRQANIF</sequence>
<evidence type="ECO:0000313" key="6">
    <source>
        <dbReference type="Proteomes" id="UP001596443"/>
    </source>
</evidence>
<feature type="domain" description="KaiC" evidence="4">
    <location>
        <begin position="245"/>
        <end position="474"/>
    </location>
</feature>
<dbReference type="NCBIfam" id="TIGR03880">
    <property type="entry name" value="KaiC_arch_3"/>
    <property type="match status" value="1"/>
</dbReference>
<comment type="caution">
    <text evidence="5">The sequence shown here is derived from an EMBL/GenBank/DDBJ whole genome shotgun (WGS) entry which is preliminary data.</text>
</comment>